<reference evidence="2" key="1">
    <citation type="submission" date="2022-06" db="EMBL/GenBank/DDBJ databases">
        <title>Aquibacillus sp. a new bacterium isolated from soil saline samples.</title>
        <authorList>
            <person name="Galisteo C."/>
            <person name="De La Haba R."/>
            <person name="Sanchez-Porro C."/>
            <person name="Ventosa A."/>
        </authorList>
    </citation>
    <scope>NUCLEOTIDE SEQUENCE</scope>
    <source>
        <strain evidence="2">3ASR75-11</strain>
    </source>
</reference>
<comment type="caution">
    <text evidence="2">The sequence shown here is derived from an EMBL/GenBank/DDBJ whole genome shotgun (WGS) entry which is preliminary data.</text>
</comment>
<dbReference type="Pfam" id="PF13302">
    <property type="entry name" value="Acetyltransf_3"/>
    <property type="match status" value="1"/>
</dbReference>
<dbReference type="EMBL" id="JAMQKB010000004">
    <property type="protein sequence ID" value="MDC3424177.1"/>
    <property type="molecule type" value="Genomic_DNA"/>
</dbReference>
<sequence>MNLKVRNMDEKLAKQTLGWKYEKPFDFYNGEMSEEGIKERLDDSYKVLIDEKGKVFGFFCTGESARIPIGYQYGVYNEKSIDMGIGMNPVYVGKGYGYDFCSFIMNHIKEQNEGVPIRLSVATFNKRAVHLYKNLGFVMKDKFATDSAEFITMIKAD</sequence>
<dbReference type="AlphaFoldDB" id="A0A9X4ALA9"/>
<dbReference type="InterPro" id="IPR016181">
    <property type="entry name" value="Acyl_CoA_acyltransferase"/>
</dbReference>
<dbReference type="Proteomes" id="UP001145050">
    <property type="component" value="Unassembled WGS sequence"/>
</dbReference>
<dbReference type="RefSeq" id="WP_272435976.1">
    <property type="nucleotide sequence ID" value="NZ_JAMQKB010000004.1"/>
</dbReference>
<dbReference type="GO" id="GO:0016747">
    <property type="term" value="F:acyltransferase activity, transferring groups other than amino-acyl groups"/>
    <property type="evidence" value="ECO:0007669"/>
    <property type="project" value="InterPro"/>
</dbReference>
<proteinExistence type="predicted"/>
<keyword evidence="3" id="KW-1185">Reference proteome</keyword>
<dbReference type="SUPFAM" id="SSF55729">
    <property type="entry name" value="Acyl-CoA N-acyltransferases (Nat)"/>
    <property type="match status" value="1"/>
</dbReference>
<gene>
    <name evidence="2" type="ORF">NC797_06595</name>
</gene>
<name>A0A9X4ALA9_9BACI</name>
<organism evidence="2 3">
    <name type="scientific">Terrihalobacillus insolitus</name>
    <dbReference type="NCBI Taxonomy" id="2950438"/>
    <lineage>
        <taxon>Bacteria</taxon>
        <taxon>Bacillati</taxon>
        <taxon>Bacillota</taxon>
        <taxon>Bacilli</taxon>
        <taxon>Bacillales</taxon>
        <taxon>Bacillaceae</taxon>
        <taxon>Terrihalobacillus</taxon>
    </lineage>
</organism>
<dbReference type="Gene3D" id="3.40.630.30">
    <property type="match status" value="1"/>
</dbReference>
<evidence type="ECO:0000313" key="2">
    <source>
        <dbReference type="EMBL" id="MDC3424177.1"/>
    </source>
</evidence>
<evidence type="ECO:0000313" key="3">
    <source>
        <dbReference type="Proteomes" id="UP001145050"/>
    </source>
</evidence>
<feature type="domain" description="N-acetyltransferase" evidence="1">
    <location>
        <begin position="27"/>
        <end position="138"/>
    </location>
</feature>
<protein>
    <submittedName>
        <fullName evidence="2">GNAT family N-acetyltransferase</fullName>
    </submittedName>
</protein>
<accession>A0A9X4ALA9</accession>
<dbReference type="InterPro" id="IPR000182">
    <property type="entry name" value="GNAT_dom"/>
</dbReference>
<evidence type="ECO:0000259" key="1">
    <source>
        <dbReference type="Pfam" id="PF13302"/>
    </source>
</evidence>